<dbReference type="SMART" id="SM00387">
    <property type="entry name" value="HATPase_c"/>
    <property type="match status" value="1"/>
</dbReference>
<evidence type="ECO:0000259" key="8">
    <source>
        <dbReference type="PROSITE" id="PS50109"/>
    </source>
</evidence>
<keyword evidence="7" id="KW-0812">Transmembrane</keyword>
<dbReference type="PANTHER" id="PTHR43304:SF1">
    <property type="entry name" value="PAC DOMAIN-CONTAINING PROTEIN"/>
    <property type="match status" value="1"/>
</dbReference>
<comment type="caution">
    <text evidence="9">The sequence shown here is derived from an EMBL/GenBank/DDBJ whole genome shotgun (WGS) entry which is preliminary data.</text>
</comment>
<dbReference type="InterPro" id="IPR003661">
    <property type="entry name" value="HisK_dim/P_dom"/>
</dbReference>
<evidence type="ECO:0000256" key="7">
    <source>
        <dbReference type="SAM" id="Phobius"/>
    </source>
</evidence>
<sequence length="714" mass="81514">MRFWFSFVLILLQAMAFGQRIVVDEQLDDAFVGEELLYWMDESGNASFESLKNQEFVQGAKSVLNLGTISGVVWIELRIDNTTGKDIMMVLENPLYDEIEVYSPDTTGAYTVEKGGIGNLGMTRSYSNNYWMFELGHSDRRGLISYFVKLKSRRDMVLPLRITTKKPIIIGNHANDLLFGAFFGAMIFVLLFNLGAYIVFKESVYAFYLVHLLFQLLISSITQGHLFEFLGEKGAEFFYMLPTIAGLTNITIITFTQSFLNLKKNLPWMNTVLKVFLGIYLISISINLFTDWYYWGNLISKLTSLSLTVVILVGAVLSIQNKLRGAWFFLLGMGGFMLLLSLYILGTMGIVPISRFISQSTLLGVTVESLFLSLAIIAKFVGLREEHMVEKQLRLQLIEDQNTELERKVDERTRELYEKSIEVEAQNEELKQQQEELVTINHTLEEQRNYIERQVYATLTEKEKLEILVRERTVQLEELVNDLIKQNHDLEQFSYIISHNVRAPISRIQGLLNIFNRSKPEDPFNMQLLRYMEQSCNQIDEVIANLTEIISVRNKVNSNIEAVKLLEICEKVTQGLEDDILRTGATISIDFKIASMQSVKAYVQSIMHNLVSNSLKYRSPERPPEITIKTYAEGTQYVLEVSDNGIGVDLSNGGEAKVFGLYQRMHTHVEGKGVGMYLVKAQVESLNGKVKIMSQLDQGTRVLVYIPQNENEQI</sequence>
<dbReference type="CDD" id="cd00082">
    <property type="entry name" value="HisKA"/>
    <property type="match status" value="1"/>
</dbReference>
<evidence type="ECO:0000256" key="5">
    <source>
        <dbReference type="ARBA" id="ARBA00022777"/>
    </source>
</evidence>
<dbReference type="InterPro" id="IPR011623">
    <property type="entry name" value="7TMR_DISM_rcpt_extracell_dom1"/>
</dbReference>
<dbReference type="Proteomes" id="UP001168552">
    <property type="component" value="Unassembled WGS sequence"/>
</dbReference>
<keyword evidence="3" id="KW-0597">Phosphoprotein</keyword>
<dbReference type="InterPro" id="IPR004358">
    <property type="entry name" value="Sig_transdc_His_kin-like_C"/>
</dbReference>
<evidence type="ECO:0000256" key="4">
    <source>
        <dbReference type="ARBA" id="ARBA00022679"/>
    </source>
</evidence>
<evidence type="ECO:0000256" key="1">
    <source>
        <dbReference type="ARBA" id="ARBA00000085"/>
    </source>
</evidence>
<dbReference type="EMBL" id="JAUHJS010000005">
    <property type="protein sequence ID" value="MDN4166134.1"/>
    <property type="molecule type" value="Genomic_DNA"/>
</dbReference>
<dbReference type="Pfam" id="PF07695">
    <property type="entry name" value="7TMR-DISM_7TM"/>
    <property type="match status" value="1"/>
</dbReference>
<dbReference type="PRINTS" id="PR00344">
    <property type="entry name" value="BCTRLSENSOR"/>
</dbReference>
<dbReference type="EC" id="2.7.13.3" evidence="2"/>
<keyword evidence="4" id="KW-0808">Transferase</keyword>
<dbReference type="InterPro" id="IPR003594">
    <property type="entry name" value="HATPase_dom"/>
</dbReference>
<accession>A0ABT8F7B5</accession>
<feature type="transmembrane region" description="Helical" evidence="7">
    <location>
        <begin position="302"/>
        <end position="319"/>
    </location>
</feature>
<dbReference type="Pfam" id="PF02518">
    <property type="entry name" value="HATPase_c"/>
    <property type="match status" value="1"/>
</dbReference>
<feature type="transmembrane region" description="Helical" evidence="7">
    <location>
        <begin position="207"/>
        <end position="227"/>
    </location>
</feature>
<feature type="domain" description="Histidine kinase" evidence="8">
    <location>
        <begin position="496"/>
        <end position="710"/>
    </location>
</feature>
<dbReference type="RefSeq" id="WP_320004667.1">
    <property type="nucleotide sequence ID" value="NZ_JAUHJS010000005.1"/>
</dbReference>
<organism evidence="9 10">
    <name type="scientific">Shiella aurantiaca</name>
    <dbReference type="NCBI Taxonomy" id="3058365"/>
    <lineage>
        <taxon>Bacteria</taxon>
        <taxon>Pseudomonadati</taxon>
        <taxon>Bacteroidota</taxon>
        <taxon>Cytophagia</taxon>
        <taxon>Cytophagales</taxon>
        <taxon>Shiellaceae</taxon>
        <taxon>Shiella</taxon>
    </lineage>
</organism>
<feature type="transmembrane region" description="Helical" evidence="7">
    <location>
        <begin position="239"/>
        <end position="260"/>
    </location>
</feature>
<keyword evidence="7" id="KW-0472">Membrane</keyword>
<dbReference type="InterPro" id="IPR036097">
    <property type="entry name" value="HisK_dim/P_sf"/>
</dbReference>
<feature type="transmembrane region" description="Helical" evidence="7">
    <location>
        <begin position="326"/>
        <end position="350"/>
    </location>
</feature>
<evidence type="ECO:0000313" key="9">
    <source>
        <dbReference type="EMBL" id="MDN4166134.1"/>
    </source>
</evidence>
<comment type="catalytic activity">
    <reaction evidence="1">
        <text>ATP + protein L-histidine = ADP + protein N-phospho-L-histidine.</text>
        <dbReference type="EC" id="2.7.13.3"/>
    </reaction>
</comment>
<evidence type="ECO:0000256" key="3">
    <source>
        <dbReference type="ARBA" id="ARBA00022553"/>
    </source>
</evidence>
<gene>
    <name evidence="9" type="ORF">QWY31_11515</name>
</gene>
<dbReference type="SUPFAM" id="SSF47384">
    <property type="entry name" value="Homodimeric domain of signal transducing histidine kinase"/>
    <property type="match status" value="1"/>
</dbReference>
<dbReference type="InterPro" id="IPR052162">
    <property type="entry name" value="Sensor_kinase/Photoreceptor"/>
</dbReference>
<proteinExistence type="predicted"/>
<dbReference type="Pfam" id="PF07696">
    <property type="entry name" value="7TMR-DISMED2"/>
    <property type="match status" value="1"/>
</dbReference>
<feature type="transmembrane region" description="Helical" evidence="7">
    <location>
        <begin position="177"/>
        <end position="200"/>
    </location>
</feature>
<dbReference type="Gene3D" id="3.30.565.10">
    <property type="entry name" value="Histidine kinase-like ATPase, C-terminal domain"/>
    <property type="match status" value="1"/>
</dbReference>
<dbReference type="Gene3D" id="2.60.40.2380">
    <property type="match status" value="1"/>
</dbReference>
<keyword evidence="6" id="KW-0175">Coiled coil</keyword>
<dbReference type="SUPFAM" id="SSF55874">
    <property type="entry name" value="ATPase domain of HSP90 chaperone/DNA topoisomerase II/histidine kinase"/>
    <property type="match status" value="1"/>
</dbReference>
<feature type="transmembrane region" description="Helical" evidence="7">
    <location>
        <begin position="272"/>
        <end position="290"/>
    </location>
</feature>
<protein>
    <recommendedName>
        <fullName evidence="2">histidine kinase</fullName>
        <ecNumber evidence="2">2.7.13.3</ecNumber>
    </recommendedName>
</protein>
<feature type="coiled-coil region" evidence="6">
    <location>
        <begin position="388"/>
        <end position="447"/>
    </location>
</feature>
<dbReference type="PANTHER" id="PTHR43304">
    <property type="entry name" value="PHYTOCHROME-LIKE PROTEIN CPH1"/>
    <property type="match status" value="1"/>
</dbReference>
<evidence type="ECO:0000256" key="2">
    <source>
        <dbReference type="ARBA" id="ARBA00012438"/>
    </source>
</evidence>
<dbReference type="PROSITE" id="PS50109">
    <property type="entry name" value="HIS_KIN"/>
    <property type="match status" value="1"/>
</dbReference>
<dbReference type="Gene3D" id="1.10.287.130">
    <property type="match status" value="1"/>
</dbReference>
<evidence type="ECO:0000256" key="6">
    <source>
        <dbReference type="SAM" id="Coils"/>
    </source>
</evidence>
<reference evidence="9" key="1">
    <citation type="submission" date="2023-06" db="EMBL/GenBank/DDBJ databases">
        <title>Cytophagales bacterium Strain LB-30, isolated from soil.</title>
        <authorList>
            <person name="Liu B."/>
        </authorList>
    </citation>
    <scope>NUCLEOTIDE SEQUENCE</scope>
    <source>
        <strain evidence="9">LB-30</strain>
    </source>
</reference>
<dbReference type="InterPro" id="IPR011622">
    <property type="entry name" value="7TMR_DISM_rcpt_extracell_dom2"/>
</dbReference>
<keyword evidence="5" id="KW-0418">Kinase</keyword>
<evidence type="ECO:0000313" key="10">
    <source>
        <dbReference type="Proteomes" id="UP001168552"/>
    </source>
</evidence>
<name>A0ABT8F7B5_9BACT</name>
<dbReference type="InterPro" id="IPR036890">
    <property type="entry name" value="HATPase_C_sf"/>
</dbReference>
<keyword evidence="10" id="KW-1185">Reference proteome</keyword>
<keyword evidence="7" id="KW-1133">Transmembrane helix</keyword>
<dbReference type="InterPro" id="IPR005467">
    <property type="entry name" value="His_kinase_dom"/>
</dbReference>